<gene>
    <name evidence="3" type="ORF">AWJ07_05945</name>
</gene>
<accession>A0A106BYL1</accession>
<feature type="transmembrane region" description="Helical" evidence="1">
    <location>
        <begin position="79"/>
        <end position="99"/>
    </location>
</feature>
<dbReference type="Pfam" id="PF09335">
    <property type="entry name" value="VTT_dom"/>
    <property type="match status" value="1"/>
</dbReference>
<keyword evidence="1" id="KW-1133">Transmembrane helix</keyword>
<name>A0A106BYL1_SHEFR</name>
<feature type="transmembrane region" description="Helical" evidence="1">
    <location>
        <begin position="119"/>
        <end position="140"/>
    </location>
</feature>
<dbReference type="RefSeq" id="WP_011636544.1">
    <property type="nucleotide sequence ID" value="NZ_JBBMQR010000001.1"/>
</dbReference>
<evidence type="ECO:0000313" key="3">
    <source>
        <dbReference type="EMBL" id="KVX01001.1"/>
    </source>
</evidence>
<dbReference type="PANTHER" id="PTHR42709">
    <property type="entry name" value="ALKALINE PHOSPHATASE LIKE PROTEIN"/>
    <property type="match status" value="1"/>
</dbReference>
<dbReference type="InterPro" id="IPR032816">
    <property type="entry name" value="VTT_dom"/>
</dbReference>
<keyword evidence="1" id="KW-0812">Transmembrane</keyword>
<sequence length="142" mass="15948">MTSLWLMFSGAFLAATLLPGGSEVLLVALLNQTPSLWFELLILATIGNTLGAITSYGLGRAGRLAKNPQDIQRRQYRYALAWIEKYGMWALLLSWLPIIGDLLCLLAGWLKIPILPASLFMFMGKLLRYSVIVLLMTYTFEY</sequence>
<dbReference type="GeneID" id="41836434"/>
<reference evidence="3 4" key="1">
    <citation type="submission" date="2016-01" db="EMBL/GenBank/DDBJ databases">
        <title>Draft genome of the antarctic isolate Shewanella frigidimarina Ag06-30.</title>
        <authorList>
            <person name="Parmeciano Di Noto G."/>
            <person name="Vazquez S."/>
            <person name="Mac Cormack W."/>
            <person name="Iriarte A."/>
            <person name="Quiroga C."/>
        </authorList>
    </citation>
    <scope>NUCLEOTIDE SEQUENCE [LARGE SCALE GENOMIC DNA]</scope>
    <source>
        <strain evidence="3 4">Ag06-30</strain>
    </source>
</reference>
<evidence type="ECO:0000313" key="4">
    <source>
        <dbReference type="Proteomes" id="UP000055702"/>
    </source>
</evidence>
<dbReference type="AlphaFoldDB" id="A0A106BYL1"/>
<evidence type="ECO:0000256" key="1">
    <source>
        <dbReference type="SAM" id="Phobius"/>
    </source>
</evidence>
<proteinExistence type="predicted"/>
<dbReference type="InterPro" id="IPR051311">
    <property type="entry name" value="DedA_domain"/>
</dbReference>
<comment type="caution">
    <text evidence="3">The sequence shown here is derived from an EMBL/GenBank/DDBJ whole genome shotgun (WGS) entry which is preliminary data.</text>
</comment>
<feature type="domain" description="VTT" evidence="2">
    <location>
        <begin position="22"/>
        <end position="136"/>
    </location>
</feature>
<organism evidence="3">
    <name type="scientific">Shewanella frigidimarina</name>
    <dbReference type="NCBI Taxonomy" id="56812"/>
    <lineage>
        <taxon>Bacteria</taxon>
        <taxon>Pseudomonadati</taxon>
        <taxon>Pseudomonadota</taxon>
        <taxon>Gammaproteobacteria</taxon>
        <taxon>Alteromonadales</taxon>
        <taxon>Shewanellaceae</taxon>
        <taxon>Shewanella</taxon>
    </lineage>
</organism>
<dbReference type="Proteomes" id="UP000055702">
    <property type="component" value="Unassembled WGS sequence"/>
</dbReference>
<feature type="transmembrane region" description="Helical" evidence="1">
    <location>
        <begin position="36"/>
        <end position="58"/>
    </location>
</feature>
<keyword evidence="1" id="KW-0472">Membrane</keyword>
<dbReference type="EMBL" id="LRDC01000029">
    <property type="protein sequence ID" value="KVX01001.1"/>
    <property type="molecule type" value="Genomic_DNA"/>
</dbReference>
<evidence type="ECO:0000259" key="2">
    <source>
        <dbReference type="Pfam" id="PF09335"/>
    </source>
</evidence>
<dbReference type="PANTHER" id="PTHR42709:SF4">
    <property type="entry name" value="INNER MEMBRANE PROTEIN YQAA"/>
    <property type="match status" value="1"/>
</dbReference>
<dbReference type="GO" id="GO:0005886">
    <property type="term" value="C:plasma membrane"/>
    <property type="evidence" value="ECO:0007669"/>
    <property type="project" value="UniProtKB-ARBA"/>
</dbReference>
<protein>
    <recommendedName>
        <fullName evidence="2">VTT domain-containing protein</fullName>
    </recommendedName>
</protein>
<dbReference type="OMA" id="WSLLFAW"/>